<evidence type="ECO:0000256" key="4">
    <source>
        <dbReference type="ARBA" id="ARBA00023163"/>
    </source>
</evidence>
<keyword evidence="3" id="KW-0238">DNA-binding</keyword>
<keyword evidence="2" id="KW-0805">Transcription regulation</keyword>
<gene>
    <name evidence="6" type="ORF">OQ273_05050</name>
</gene>
<reference evidence="6" key="1">
    <citation type="submission" date="2022-11" db="EMBL/GenBank/DDBJ databases">
        <title>Draft genome sequence of Hoeflea poritis E7-10 and Hoeflea prorocentri PM5-8, separated from scleractinian coral Porites lutea and marine dinoflagellate.</title>
        <authorList>
            <person name="Zhang G."/>
            <person name="Wei Q."/>
            <person name="Cai L."/>
        </authorList>
    </citation>
    <scope>NUCLEOTIDE SEQUENCE</scope>
    <source>
        <strain evidence="6">PM5-8</strain>
    </source>
</reference>
<dbReference type="PIRSF" id="PIRSF019251">
    <property type="entry name" value="Rv0465c"/>
    <property type="match status" value="1"/>
</dbReference>
<dbReference type="InterPro" id="IPR050807">
    <property type="entry name" value="TransReg_Diox_bact_type"/>
</dbReference>
<dbReference type="Proteomes" id="UP001151234">
    <property type="component" value="Unassembled WGS sequence"/>
</dbReference>
<evidence type="ECO:0000259" key="5">
    <source>
        <dbReference type="PROSITE" id="PS50943"/>
    </source>
</evidence>
<sequence>MRARKLFIGRNIRRIREETELTQAGFAKQLGISTSYLNQIENNQRHVTAPVLLALAENFSVDIASLSENDSDRLLADMVEAIADPHFKGQQPSAQDLKLVTQNTPSVARAFLAMHQALRRAGEQLAELDDTLERSGGLNEPTPYEEVRDFFHYIDNYVHELDIAAEQLALDLQGSTRNRVRTLADHLERHHRVRVAMGGAATAPGTIRRFDPVSRVLSVNPRTEPSTHAFQLAHQIGLLEHADTISAIIENAQFRTLDAAAVCRIGLANYFAGSTLLPYGPFLSAAGELRHDLQLLADRFGASIEQVAHRLSTLQRPGNKGIPFFFARVDQAGNITKRHSATKLQFARFGSACPLWNVHNAFAASTGVLRQLAETPDGVRYLCLATAISKPSGGFRDPVQRYALAFGCEIRHAGALVYADDLDLASDQAFEPIGISCRICERTDCHQRAVPPLKRKLTVDPNSRDTIPYSFD</sequence>
<dbReference type="AlphaFoldDB" id="A0A9X3UJV2"/>
<feature type="domain" description="HTH cro/C1-type" evidence="5">
    <location>
        <begin position="12"/>
        <end position="66"/>
    </location>
</feature>
<proteinExistence type="inferred from homology"/>
<keyword evidence="7" id="KW-1185">Reference proteome</keyword>
<dbReference type="Pfam" id="PF06114">
    <property type="entry name" value="Peptidase_M78"/>
    <property type="match status" value="1"/>
</dbReference>
<organism evidence="6 7">
    <name type="scientific">Hoeflea prorocentri</name>
    <dbReference type="NCBI Taxonomy" id="1922333"/>
    <lineage>
        <taxon>Bacteria</taxon>
        <taxon>Pseudomonadati</taxon>
        <taxon>Pseudomonadota</taxon>
        <taxon>Alphaproteobacteria</taxon>
        <taxon>Hyphomicrobiales</taxon>
        <taxon>Rhizobiaceae</taxon>
        <taxon>Hoeflea</taxon>
    </lineage>
</organism>
<evidence type="ECO:0000256" key="3">
    <source>
        <dbReference type="ARBA" id="ARBA00023125"/>
    </source>
</evidence>
<dbReference type="Pfam" id="PF09856">
    <property type="entry name" value="ScfRs"/>
    <property type="match status" value="1"/>
</dbReference>
<keyword evidence="4" id="KW-0804">Transcription</keyword>
<dbReference type="InterPro" id="IPR010982">
    <property type="entry name" value="Lambda_DNA-bd_dom_sf"/>
</dbReference>
<dbReference type="EMBL" id="JAPJZI010000001">
    <property type="protein sequence ID" value="MDA5397936.1"/>
    <property type="molecule type" value="Genomic_DNA"/>
</dbReference>
<dbReference type="InterPro" id="IPR018653">
    <property type="entry name" value="ScfR_C"/>
</dbReference>
<dbReference type="GO" id="GO:0005829">
    <property type="term" value="C:cytosol"/>
    <property type="evidence" value="ECO:0007669"/>
    <property type="project" value="TreeGrafter"/>
</dbReference>
<comment type="caution">
    <text evidence="6">The sequence shown here is derived from an EMBL/GenBank/DDBJ whole genome shotgun (WGS) entry which is preliminary data.</text>
</comment>
<dbReference type="Gene3D" id="1.10.260.40">
    <property type="entry name" value="lambda repressor-like DNA-binding domains"/>
    <property type="match status" value="1"/>
</dbReference>
<dbReference type="PANTHER" id="PTHR46797:SF23">
    <property type="entry name" value="HTH-TYPE TRANSCRIPTIONAL REGULATOR SUTR"/>
    <property type="match status" value="1"/>
</dbReference>
<comment type="similarity">
    <text evidence="1">Belongs to the short-chain fatty acyl-CoA assimilation regulator (ScfR) family.</text>
</comment>
<evidence type="ECO:0000256" key="1">
    <source>
        <dbReference type="ARBA" id="ARBA00007227"/>
    </source>
</evidence>
<evidence type="ECO:0000256" key="2">
    <source>
        <dbReference type="ARBA" id="ARBA00023015"/>
    </source>
</evidence>
<name>A0A9X3UJV2_9HYPH</name>
<dbReference type="InterPro" id="IPR026281">
    <property type="entry name" value="HTH_RamB"/>
</dbReference>
<dbReference type="Pfam" id="PF01381">
    <property type="entry name" value="HTH_3"/>
    <property type="match status" value="1"/>
</dbReference>
<dbReference type="SMART" id="SM00530">
    <property type="entry name" value="HTH_XRE"/>
    <property type="match status" value="1"/>
</dbReference>
<dbReference type="GO" id="GO:0003677">
    <property type="term" value="F:DNA binding"/>
    <property type="evidence" value="ECO:0007669"/>
    <property type="project" value="UniProtKB-KW"/>
</dbReference>
<dbReference type="PROSITE" id="PS50943">
    <property type="entry name" value="HTH_CROC1"/>
    <property type="match status" value="1"/>
</dbReference>
<dbReference type="GO" id="GO:0003700">
    <property type="term" value="F:DNA-binding transcription factor activity"/>
    <property type="evidence" value="ECO:0007669"/>
    <property type="project" value="TreeGrafter"/>
</dbReference>
<evidence type="ECO:0000313" key="7">
    <source>
        <dbReference type="Proteomes" id="UP001151234"/>
    </source>
</evidence>
<dbReference type="InterPro" id="IPR010359">
    <property type="entry name" value="IrrE_HExxH"/>
</dbReference>
<evidence type="ECO:0000313" key="6">
    <source>
        <dbReference type="EMBL" id="MDA5397936.1"/>
    </source>
</evidence>
<dbReference type="InterPro" id="IPR001387">
    <property type="entry name" value="Cro/C1-type_HTH"/>
</dbReference>
<dbReference type="SUPFAM" id="SSF47413">
    <property type="entry name" value="lambda repressor-like DNA-binding domains"/>
    <property type="match status" value="1"/>
</dbReference>
<dbReference type="RefSeq" id="WP_267989381.1">
    <property type="nucleotide sequence ID" value="NZ_JAPJZI010000001.1"/>
</dbReference>
<dbReference type="PANTHER" id="PTHR46797">
    <property type="entry name" value="HTH-TYPE TRANSCRIPTIONAL REGULATOR"/>
    <property type="match status" value="1"/>
</dbReference>
<protein>
    <submittedName>
        <fullName evidence="6">Short-chain fatty acyl-CoA regulator family protein</fullName>
    </submittedName>
</protein>
<accession>A0A9X3UJV2</accession>
<dbReference type="CDD" id="cd00093">
    <property type="entry name" value="HTH_XRE"/>
    <property type="match status" value="1"/>
</dbReference>